<protein>
    <recommendedName>
        <fullName evidence="8">Putative transcription factor kapC</fullName>
    </recommendedName>
</protein>
<dbReference type="PANTHER" id="PTHR40621:SF11">
    <property type="entry name" value="TRANSCRIPTION FACTOR KAPC-RELATED"/>
    <property type="match status" value="1"/>
</dbReference>
<feature type="region of interest" description="Disordered" evidence="9">
    <location>
        <begin position="39"/>
        <end position="108"/>
    </location>
</feature>
<keyword evidence="7" id="KW-0539">Nucleus</keyword>
<evidence type="ECO:0000256" key="6">
    <source>
        <dbReference type="ARBA" id="ARBA00023163"/>
    </source>
</evidence>
<dbReference type="SUPFAM" id="SSF57959">
    <property type="entry name" value="Leucine zipper domain"/>
    <property type="match status" value="1"/>
</dbReference>
<dbReference type="STRING" id="983967.A0A1E4T345"/>
<dbReference type="PROSITE" id="PS00036">
    <property type="entry name" value="BZIP_BASIC"/>
    <property type="match status" value="1"/>
</dbReference>
<dbReference type="SMART" id="SM00338">
    <property type="entry name" value="BRLZ"/>
    <property type="match status" value="1"/>
</dbReference>
<dbReference type="OrthoDB" id="3995857at2759"/>
<dbReference type="PANTHER" id="PTHR40621">
    <property type="entry name" value="TRANSCRIPTION FACTOR KAPC-RELATED"/>
    <property type="match status" value="1"/>
</dbReference>
<keyword evidence="5" id="KW-0238">DNA-binding</keyword>
<dbReference type="GO" id="GO:0000976">
    <property type="term" value="F:transcription cis-regulatory region binding"/>
    <property type="evidence" value="ECO:0007669"/>
    <property type="project" value="InterPro"/>
</dbReference>
<dbReference type="InterPro" id="IPR050936">
    <property type="entry name" value="AP-1-like"/>
</dbReference>
<name>A0A1E4T345_9ASCO</name>
<comment type="subcellular location">
    <subcellularLocation>
        <location evidence="2">Nucleus</location>
    </subcellularLocation>
</comment>
<sequence>MSRTSNPMIDPSFAKIKTQSSAPFHSEVDTAAAAIAATNSKSAQKQEELTNHDLDSVLGGGDDQSGNESGDQSPATDDKGQPYLHHGKPLTNTKRAAQNRAAQKAFRQRRKDYIDELEKKLSNHKDCQSTIESLKTENLQLKEYILNLQGKLLHSTGATQAEIPGSVAGASPPMNLFNGAQGGA</sequence>
<dbReference type="CDD" id="cd14688">
    <property type="entry name" value="bZIP_YAP"/>
    <property type="match status" value="1"/>
</dbReference>
<keyword evidence="6" id="KW-0804">Transcription</keyword>
<dbReference type="Gene3D" id="1.20.5.170">
    <property type="match status" value="1"/>
</dbReference>
<proteinExistence type="inferred from homology"/>
<evidence type="ECO:0000256" key="5">
    <source>
        <dbReference type="ARBA" id="ARBA00023125"/>
    </source>
</evidence>
<accession>A0A1E4T345</accession>
<evidence type="ECO:0000256" key="2">
    <source>
        <dbReference type="ARBA" id="ARBA00004123"/>
    </source>
</evidence>
<keyword evidence="4" id="KW-0805">Transcription regulation</keyword>
<evidence type="ECO:0000256" key="9">
    <source>
        <dbReference type="SAM" id="MobiDB-lite"/>
    </source>
</evidence>
<dbReference type="InterPro" id="IPR004827">
    <property type="entry name" value="bZIP"/>
</dbReference>
<evidence type="ECO:0000256" key="7">
    <source>
        <dbReference type="ARBA" id="ARBA00023242"/>
    </source>
</evidence>
<evidence type="ECO:0000259" key="10">
    <source>
        <dbReference type="PROSITE" id="PS00036"/>
    </source>
</evidence>
<gene>
    <name evidence="11" type="ORF">CANARDRAFT_27408</name>
</gene>
<comment type="similarity">
    <text evidence="3">Belongs to the bZIP family.</text>
</comment>
<keyword evidence="12" id="KW-1185">Reference proteome</keyword>
<feature type="compositionally biased region" description="Low complexity" evidence="9">
    <location>
        <begin position="94"/>
        <end position="105"/>
    </location>
</feature>
<dbReference type="Proteomes" id="UP000094801">
    <property type="component" value="Unassembled WGS sequence"/>
</dbReference>
<evidence type="ECO:0000256" key="8">
    <source>
        <dbReference type="ARBA" id="ARBA00044067"/>
    </source>
</evidence>
<feature type="domain" description="BZIP" evidence="10">
    <location>
        <begin position="94"/>
        <end position="109"/>
    </location>
</feature>
<dbReference type="Pfam" id="PF00170">
    <property type="entry name" value="bZIP_1"/>
    <property type="match status" value="1"/>
</dbReference>
<feature type="compositionally biased region" description="Basic and acidic residues" evidence="9">
    <location>
        <begin position="44"/>
        <end position="55"/>
    </location>
</feature>
<organism evidence="11 12">
    <name type="scientific">[Candida] arabinofermentans NRRL YB-2248</name>
    <dbReference type="NCBI Taxonomy" id="983967"/>
    <lineage>
        <taxon>Eukaryota</taxon>
        <taxon>Fungi</taxon>
        <taxon>Dikarya</taxon>
        <taxon>Ascomycota</taxon>
        <taxon>Saccharomycotina</taxon>
        <taxon>Pichiomycetes</taxon>
        <taxon>Pichiales</taxon>
        <taxon>Pichiaceae</taxon>
        <taxon>Ogataea</taxon>
        <taxon>Ogataea/Candida clade</taxon>
    </lineage>
</organism>
<evidence type="ECO:0000313" key="11">
    <source>
        <dbReference type="EMBL" id="ODV86142.1"/>
    </source>
</evidence>
<feature type="region of interest" description="Disordered" evidence="9">
    <location>
        <begin position="164"/>
        <end position="184"/>
    </location>
</feature>
<feature type="region of interest" description="Disordered" evidence="9">
    <location>
        <begin position="1"/>
        <end position="24"/>
    </location>
</feature>
<feature type="compositionally biased region" description="Polar residues" evidence="9">
    <location>
        <begin position="64"/>
        <end position="75"/>
    </location>
</feature>
<dbReference type="EMBL" id="KV453850">
    <property type="protein sequence ID" value="ODV86142.1"/>
    <property type="molecule type" value="Genomic_DNA"/>
</dbReference>
<evidence type="ECO:0000313" key="12">
    <source>
        <dbReference type="Proteomes" id="UP000094801"/>
    </source>
</evidence>
<dbReference type="GO" id="GO:0001228">
    <property type="term" value="F:DNA-binding transcription activator activity, RNA polymerase II-specific"/>
    <property type="evidence" value="ECO:0007669"/>
    <property type="project" value="TreeGrafter"/>
</dbReference>
<evidence type="ECO:0000256" key="3">
    <source>
        <dbReference type="ARBA" id="ARBA00007163"/>
    </source>
</evidence>
<evidence type="ECO:0000256" key="4">
    <source>
        <dbReference type="ARBA" id="ARBA00023015"/>
    </source>
</evidence>
<evidence type="ECO:0000256" key="1">
    <source>
        <dbReference type="ARBA" id="ARBA00004049"/>
    </source>
</evidence>
<dbReference type="InterPro" id="IPR046347">
    <property type="entry name" value="bZIP_sf"/>
</dbReference>
<reference evidence="12" key="1">
    <citation type="submission" date="2016-04" db="EMBL/GenBank/DDBJ databases">
        <title>Comparative genomics of biotechnologically important yeasts.</title>
        <authorList>
            <consortium name="DOE Joint Genome Institute"/>
            <person name="Riley R."/>
            <person name="Haridas S."/>
            <person name="Wolfe K.H."/>
            <person name="Lopes M.R."/>
            <person name="Hittinger C.T."/>
            <person name="Goker M."/>
            <person name="Salamov A."/>
            <person name="Wisecaver J."/>
            <person name="Long T.M."/>
            <person name="Aerts A.L."/>
            <person name="Barry K."/>
            <person name="Choi C."/>
            <person name="Clum A."/>
            <person name="Coughlan A.Y."/>
            <person name="Deshpande S."/>
            <person name="Douglass A.P."/>
            <person name="Hanson S.J."/>
            <person name="Klenk H.-P."/>
            <person name="Labutti K."/>
            <person name="Lapidus A."/>
            <person name="Lindquist E."/>
            <person name="Lipzen A."/>
            <person name="Meier-Kolthoff J.P."/>
            <person name="Ohm R.A."/>
            <person name="Otillar R.P."/>
            <person name="Pangilinan J."/>
            <person name="Peng Y."/>
            <person name="Rokas A."/>
            <person name="Rosa C.A."/>
            <person name="Scheuner C."/>
            <person name="Sibirny A.A."/>
            <person name="Slot J.C."/>
            <person name="Stielow J.B."/>
            <person name="Sun H."/>
            <person name="Kurtzman C.P."/>
            <person name="Blackwell M."/>
            <person name="Grigoriev I.V."/>
            <person name="Jeffries T.W."/>
        </authorList>
    </citation>
    <scope>NUCLEOTIDE SEQUENCE [LARGE SCALE GENOMIC DNA]</scope>
    <source>
        <strain evidence="12">NRRL YB-2248</strain>
    </source>
</reference>
<dbReference type="AlphaFoldDB" id="A0A1E4T345"/>
<dbReference type="GO" id="GO:0090575">
    <property type="term" value="C:RNA polymerase II transcription regulator complex"/>
    <property type="evidence" value="ECO:0007669"/>
    <property type="project" value="TreeGrafter"/>
</dbReference>
<comment type="function">
    <text evidence="1">Putative transcription factor.</text>
</comment>